<dbReference type="OrthoDB" id="424402at2759"/>
<keyword evidence="3" id="KW-0539">Nucleus</keyword>
<dbReference type="GeneID" id="114843629"/>
<dbReference type="Proteomes" id="UP000515150">
    <property type="component" value="Chromosome 16"/>
</dbReference>
<dbReference type="RefSeq" id="XP_055359325.1">
    <property type="nucleotide sequence ID" value="XM_055503350.1"/>
</dbReference>
<evidence type="ECO:0000313" key="7">
    <source>
        <dbReference type="RefSeq" id="XP_028986175.1"/>
    </source>
</evidence>
<dbReference type="GO" id="GO:0005634">
    <property type="term" value="C:nucleus"/>
    <property type="evidence" value="ECO:0007669"/>
    <property type="project" value="UniProtKB-SubCell"/>
</dbReference>
<dbReference type="InterPro" id="IPR051958">
    <property type="entry name" value="Alba-like_NAB"/>
</dbReference>
<accession>A0A6P7KUQ6</accession>
<dbReference type="SUPFAM" id="SSF82704">
    <property type="entry name" value="AlbA-like"/>
    <property type="match status" value="1"/>
</dbReference>
<dbReference type="RefSeq" id="XP_028986177.1">
    <property type="nucleotide sequence ID" value="XM_029130344.3"/>
</dbReference>
<evidence type="ECO:0000259" key="5">
    <source>
        <dbReference type="Pfam" id="PF01918"/>
    </source>
</evidence>
<dbReference type="Gene3D" id="3.30.110.20">
    <property type="entry name" value="Alba-like domain"/>
    <property type="match status" value="1"/>
</dbReference>
<organism evidence="6 8">
    <name type="scientific">Betta splendens</name>
    <name type="common">Siamese fighting fish</name>
    <dbReference type="NCBI Taxonomy" id="158456"/>
    <lineage>
        <taxon>Eukaryota</taxon>
        <taxon>Metazoa</taxon>
        <taxon>Chordata</taxon>
        <taxon>Craniata</taxon>
        <taxon>Vertebrata</taxon>
        <taxon>Euteleostomi</taxon>
        <taxon>Actinopterygii</taxon>
        <taxon>Neopterygii</taxon>
        <taxon>Teleostei</taxon>
        <taxon>Neoteleostei</taxon>
        <taxon>Acanthomorphata</taxon>
        <taxon>Anabantaria</taxon>
        <taxon>Anabantiformes</taxon>
        <taxon>Anabantoidei</taxon>
        <taxon>Osphronemidae</taxon>
        <taxon>Betta</taxon>
    </lineage>
</organism>
<gene>
    <name evidence="7 8 9 10" type="primary">rpp25l</name>
</gene>
<dbReference type="InterPro" id="IPR036882">
    <property type="entry name" value="Alba-like_dom_sf"/>
</dbReference>
<protein>
    <submittedName>
        <fullName evidence="7 8">Ribonuclease P protein subunit p25-like protein</fullName>
    </submittedName>
</protein>
<dbReference type="PANTHER" id="PTHR13516">
    <property type="entry name" value="RIBONUCLEASE P SUBUNIT P25"/>
    <property type="match status" value="1"/>
</dbReference>
<evidence type="ECO:0000256" key="2">
    <source>
        <dbReference type="ARBA" id="ARBA00008018"/>
    </source>
</evidence>
<evidence type="ECO:0000256" key="1">
    <source>
        <dbReference type="ARBA" id="ARBA00004123"/>
    </source>
</evidence>
<name>A0A6P7KUQ6_BETSP</name>
<reference evidence="7 8" key="1">
    <citation type="submission" date="2025-04" db="UniProtKB">
        <authorList>
            <consortium name="RefSeq"/>
        </authorList>
    </citation>
    <scope>IDENTIFICATION</scope>
</reference>
<dbReference type="PANTHER" id="PTHR13516:SF8">
    <property type="entry name" value="RIBONUCLEASE P PROTEIN SUBUNIT P25-LIKE PROTEIN"/>
    <property type="match status" value="1"/>
</dbReference>
<dbReference type="GO" id="GO:0000172">
    <property type="term" value="C:ribonuclease MRP complex"/>
    <property type="evidence" value="ECO:0007669"/>
    <property type="project" value="TreeGrafter"/>
</dbReference>
<evidence type="ECO:0000256" key="3">
    <source>
        <dbReference type="ARBA" id="ARBA00023242"/>
    </source>
</evidence>
<proteinExistence type="inferred from homology"/>
<evidence type="ECO:0000313" key="6">
    <source>
        <dbReference type="Proteomes" id="UP000515150"/>
    </source>
</evidence>
<dbReference type="RefSeq" id="XP_028986176.1">
    <property type="nucleotide sequence ID" value="XM_029130343.3"/>
</dbReference>
<dbReference type="Pfam" id="PF01918">
    <property type="entry name" value="Alba"/>
    <property type="match status" value="1"/>
</dbReference>
<feature type="region of interest" description="Disordered" evidence="4">
    <location>
        <begin position="180"/>
        <end position="222"/>
    </location>
</feature>
<dbReference type="RefSeq" id="XP_028986175.1">
    <property type="nucleotide sequence ID" value="XM_029130342.3"/>
</dbReference>
<dbReference type="AlphaFoldDB" id="A0A6P7KUQ6"/>
<evidence type="ECO:0000313" key="8">
    <source>
        <dbReference type="RefSeq" id="XP_028986176.1"/>
    </source>
</evidence>
<evidence type="ECO:0000313" key="9">
    <source>
        <dbReference type="RefSeq" id="XP_028986177.1"/>
    </source>
</evidence>
<keyword evidence="6" id="KW-1185">Reference proteome</keyword>
<dbReference type="InterPro" id="IPR002775">
    <property type="entry name" value="DNA/RNA-bd_Alba-like"/>
</dbReference>
<dbReference type="GO" id="GO:0001682">
    <property type="term" value="P:tRNA 5'-leader removal"/>
    <property type="evidence" value="ECO:0007669"/>
    <property type="project" value="TreeGrafter"/>
</dbReference>
<feature type="compositionally biased region" description="Basic and acidic residues" evidence="4">
    <location>
        <begin position="213"/>
        <end position="222"/>
    </location>
</feature>
<dbReference type="KEGG" id="bspl:114843629"/>
<sequence>MENYSKARTVEQPSVCPFSGLAPDTPEIRVKDGSKLRNLLRYALSRMEVKAPAPEEQGRVPPGEGAMDVGGQGEALGRALCKQVVFTSVGKGVSKAITCAEIVKRRVKGLHQLTRLLYSAVVEVWEPLEPGAGLDSLTVSRNVPTIWILLSREPLECSQSGYQAPGCYDALWAQPACRKEGGGLPGQRAEPRKRRGGGGGSSRGRGPGRHSGRPRESEKGQN</sequence>
<feature type="domain" description="DNA/RNA-binding protein Alba-like" evidence="5">
    <location>
        <begin position="27"/>
        <end position="118"/>
    </location>
</feature>
<dbReference type="GO" id="GO:0003723">
    <property type="term" value="F:RNA binding"/>
    <property type="evidence" value="ECO:0007669"/>
    <property type="project" value="TreeGrafter"/>
</dbReference>
<evidence type="ECO:0000313" key="10">
    <source>
        <dbReference type="RefSeq" id="XP_055359325.1"/>
    </source>
</evidence>
<comment type="similarity">
    <text evidence="2">Belongs to the histone-like Alba family.</text>
</comment>
<evidence type="ECO:0000256" key="4">
    <source>
        <dbReference type="SAM" id="MobiDB-lite"/>
    </source>
</evidence>
<comment type="subcellular location">
    <subcellularLocation>
        <location evidence="1">Nucleus</location>
    </subcellularLocation>
</comment>
<dbReference type="CTD" id="138716"/>